<evidence type="ECO:0000256" key="5">
    <source>
        <dbReference type="ARBA" id="ARBA00022989"/>
    </source>
</evidence>
<dbReference type="GO" id="GO:0015416">
    <property type="term" value="F:ABC-type phosphonate transporter activity"/>
    <property type="evidence" value="ECO:0007669"/>
    <property type="project" value="InterPro"/>
</dbReference>
<evidence type="ECO:0000256" key="2">
    <source>
        <dbReference type="ARBA" id="ARBA00022448"/>
    </source>
</evidence>
<evidence type="ECO:0000256" key="7">
    <source>
        <dbReference type="RuleBase" id="RU363032"/>
    </source>
</evidence>
<feature type="transmembrane region" description="Helical" evidence="7">
    <location>
        <begin position="146"/>
        <end position="168"/>
    </location>
</feature>
<sequence length="274" mass="28786">MAGMTDRHATATASASPAQRKPFSMGWQQRTVLLALLAYCAWALASMGVNSERLANGWSAAAKFIGMMFPPQMGKMDELWQGLKETMQIAVLSTAVGIVLSLPVGLMSASNMSPAPLRAFGRGLIAVCRALHPVISAILFVKAVGFGPLAGILALVVATVGFVGKLFADAIEEISPKPIEAIKATGASFMNVVLFGVLPQVISRFVGFATYQLDSNLRNSTMVGIVGAGGIGGVLFAAFLRYEYNFVCTILAAVIAIIVAGELIVNAVRKALHV</sequence>
<dbReference type="SUPFAM" id="SSF161098">
    <property type="entry name" value="MetI-like"/>
    <property type="match status" value="1"/>
</dbReference>
<dbReference type="Pfam" id="PF00528">
    <property type="entry name" value="BPD_transp_1"/>
    <property type="match status" value="1"/>
</dbReference>
<dbReference type="Gene3D" id="1.10.3720.10">
    <property type="entry name" value="MetI-like"/>
    <property type="match status" value="1"/>
</dbReference>
<feature type="transmembrane region" description="Helical" evidence="7">
    <location>
        <begin position="119"/>
        <end position="140"/>
    </location>
</feature>
<protein>
    <submittedName>
        <fullName evidence="9">Phosphonate ABC transporter, permease protein PhnE</fullName>
    </submittedName>
</protein>
<organism evidence="9 10">
    <name type="scientific">Diaphorobacter ruginosibacter</name>
    <dbReference type="NCBI Taxonomy" id="1715720"/>
    <lineage>
        <taxon>Bacteria</taxon>
        <taxon>Pseudomonadati</taxon>
        <taxon>Pseudomonadota</taxon>
        <taxon>Betaproteobacteria</taxon>
        <taxon>Burkholderiales</taxon>
        <taxon>Comamonadaceae</taxon>
        <taxon>Diaphorobacter</taxon>
    </lineage>
</organism>
<dbReference type="EMBL" id="CP060714">
    <property type="protein sequence ID" value="QNN57143.1"/>
    <property type="molecule type" value="Genomic_DNA"/>
</dbReference>
<feature type="transmembrane region" description="Helical" evidence="7">
    <location>
        <begin position="86"/>
        <end position="107"/>
    </location>
</feature>
<feature type="domain" description="ABC transmembrane type-1" evidence="8">
    <location>
        <begin position="83"/>
        <end position="269"/>
    </location>
</feature>
<evidence type="ECO:0000256" key="3">
    <source>
        <dbReference type="ARBA" id="ARBA00022475"/>
    </source>
</evidence>
<dbReference type="PROSITE" id="PS50928">
    <property type="entry name" value="ABC_TM1"/>
    <property type="match status" value="1"/>
</dbReference>
<keyword evidence="2 7" id="KW-0813">Transport</keyword>
<dbReference type="InterPro" id="IPR000515">
    <property type="entry name" value="MetI-like"/>
</dbReference>
<accession>A0A7G9RNG8</accession>
<feature type="transmembrane region" description="Helical" evidence="7">
    <location>
        <begin position="221"/>
        <end position="240"/>
    </location>
</feature>
<reference evidence="9 10" key="1">
    <citation type="submission" date="2020-08" db="EMBL/GenBank/DDBJ databases">
        <title>Genome sequence of Diaphorobacter ruginosibacter DSM 27467T.</title>
        <authorList>
            <person name="Hyun D.-W."/>
            <person name="Bae J.-W."/>
        </authorList>
    </citation>
    <scope>NUCLEOTIDE SEQUENCE [LARGE SCALE GENOMIC DNA]</scope>
    <source>
        <strain evidence="9 10">DSM 27467</strain>
    </source>
</reference>
<comment type="subcellular location">
    <subcellularLocation>
        <location evidence="1 7">Cell membrane</location>
        <topology evidence="1 7">Multi-pass membrane protein</topology>
    </subcellularLocation>
</comment>
<dbReference type="RefSeq" id="WP_187597408.1">
    <property type="nucleotide sequence ID" value="NZ_CP060714.1"/>
</dbReference>
<evidence type="ECO:0000259" key="8">
    <source>
        <dbReference type="PROSITE" id="PS50928"/>
    </source>
</evidence>
<dbReference type="Proteomes" id="UP000515811">
    <property type="component" value="Chromosome"/>
</dbReference>
<evidence type="ECO:0000256" key="4">
    <source>
        <dbReference type="ARBA" id="ARBA00022692"/>
    </source>
</evidence>
<dbReference type="InterPro" id="IPR035906">
    <property type="entry name" value="MetI-like_sf"/>
</dbReference>
<evidence type="ECO:0000313" key="9">
    <source>
        <dbReference type="EMBL" id="QNN57143.1"/>
    </source>
</evidence>
<keyword evidence="4 7" id="KW-0812">Transmembrane</keyword>
<keyword evidence="10" id="KW-1185">Reference proteome</keyword>
<evidence type="ECO:0000256" key="6">
    <source>
        <dbReference type="ARBA" id="ARBA00023136"/>
    </source>
</evidence>
<name>A0A7G9RNG8_9BURK</name>
<dbReference type="CDD" id="cd06261">
    <property type="entry name" value="TM_PBP2"/>
    <property type="match status" value="1"/>
</dbReference>
<dbReference type="PANTHER" id="PTHR30043:SF1">
    <property type="entry name" value="ABC TRANSPORT SYSTEM PERMEASE PROTEIN P69"/>
    <property type="match status" value="1"/>
</dbReference>
<keyword evidence="6 7" id="KW-0472">Membrane</keyword>
<comment type="similarity">
    <text evidence="7">Belongs to the binding-protein-dependent transport system permease family.</text>
</comment>
<keyword evidence="3" id="KW-1003">Cell membrane</keyword>
<proteinExistence type="inferred from homology"/>
<dbReference type="GO" id="GO:0005886">
    <property type="term" value="C:plasma membrane"/>
    <property type="evidence" value="ECO:0007669"/>
    <property type="project" value="UniProtKB-SubCell"/>
</dbReference>
<gene>
    <name evidence="9" type="primary">phnE</name>
    <name evidence="9" type="ORF">H9K76_22155</name>
</gene>
<feature type="transmembrane region" description="Helical" evidence="7">
    <location>
        <begin position="247"/>
        <end position="268"/>
    </location>
</feature>
<dbReference type="PANTHER" id="PTHR30043">
    <property type="entry name" value="PHOSPHONATES TRANSPORT SYSTEM PERMEASE PROTEIN"/>
    <property type="match status" value="1"/>
</dbReference>
<dbReference type="InterPro" id="IPR005769">
    <property type="entry name" value="PhnE/PtxC"/>
</dbReference>
<evidence type="ECO:0000256" key="1">
    <source>
        <dbReference type="ARBA" id="ARBA00004651"/>
    </source>
</evidence>
<dbReference type="AlphaFoldDB" id="A0A7G9RNG8"/>
<feature type="transmembrane region" description="Helical" evidence="7">
    <location>
        <begin position="189"/>
        <end position="209"/>
    </location>
</feature>
<keyword evidence="5 7" id="KW-1133">Transmembrane helix</keyword>
<dbReference type="KEGG" id="drg:H9K76_22155"/>
<evidence type="ECO:0000313" key="10">
    <source>
        <dbReference type="Proteomes" id="UP000515811"/>
    </source>
</evidence>
<dbReference type="NCBIfam" id="TIGR01097">
    <property type="entry name" value="PhnE"/>
    <property type="match status" value="1"/>
</dbReference>